<keyword evidence="14" id="KW-1185">Reference proteome</keyword>
<feature type="transmembrane region" description="Helical" evidence="12">
    <location>
        <begin position="145"/>
        <end position="165"/>
    </location>
</feature>
<dbReference type="PANTHER" id="PTHR32024">
    <property type="entry name" value="TRK SYSTEM POTASSIUM UPTAKE PROTEIN TRKG-RELATED"/>
    <property type="match status" value="1"/>
</dbReference>
<organism evidence="13 14">
    <name type="scientific">Halomonas ventosae</name>
    <dbReference type="NCBI Taxonomy" id="229007"/>
    <lineage>
        <taxon>Bacteria</taxon>
        <taxon>Pseudomonadati</taxon>
        <taxon>Pseudomonadota</taxon>
        <taxon>Gammaproteobacteria</taxon>
        <taxon>Oceanospirillales</taxon>
        <taxon>Halomonadaceae</taxon>
        <taxon>Halomonas</taxon>
    </lineage>
</organism>
<feature type="binding site" evidence="11">
    <location>
        <position position="443"/>
    </location>
    <ligand>
        <name>K(+)</name>
        <dbReference type="ChEBI" id="CHEBI:29103"/>
    </ligand>
</feature>
<feature type="binding site" evidence="11">
    <location>
        <position position="123"/>
    </location>
    <ligand>
        <name>K(+)</name>
        <dbReference type="ChEBI" id="CHEBI:29103"/>
    </ligand>
</feature>
<accession>A0A4R6HIK5</accession>
<feature type="binding site" evidence="11">
    <location>
        <position position="444"/>
    </location>
    <ligand>
        <name>K(+)</name>
        <dbReference type="ChEBI" id="CHEBI:29103"/>
    </ligand>
</feature>
<feature type="transmembrane region" description="Helical" evidence="12">
    <location>
        <begin position="334"/>
        <end position="356"/>
    </location>
</feature>
<evidence type="ECO:0000256" key="10">
    <source>
        <dbReference type="PIRNR" id="PIRNR006247"/>
    </source>
</evidence>
<comment type="caution">
    <text evidence="13">The sequence shown here is derived from an EMBL/GenBank/DDBJ whole genome shotgun (WGS) entry which is preliminary data.</text>
</comment>
<keyword evidence="7 12" id="KW-1133">Transmembrane helix</keyword>
<keyword evidence="11" id="KW-0479">Metal-binding</keyword>
<keyword evidence="9 10" id="KW-0472">Membrane</keyword>
<dbReference type="InterPro" id="IPR004772">
    <property type="entry name" value="TrkH"/>
</dbReference>
<feature type="transmembrane region" description="Helical" evidence="12">
    <location>
        <begin position="405"/>
        <end position="426"/>
    </location>
</feature>
<feature type="transmembrane region" description="Helical" evidence="12">
    <location>
        <begin position="191"/>
        <end position="212"/>
    </location>
</feature>
<feature type="binding site" evidence="11">
    <location>
        <position position="326"/>
    </location>
    <ligand>
        <name>K(+)</name>
        <dbReference type="ChEBI" id="CHEBI:29103"/>
    </ligand>
</feature>
<feature type="binding site" evidence="11">
    <location>
        <position position="231"/>
    </location>
    <ligand>
        <name>K(+)</name>
        <dbReference type="ChEBI" id="CHEBI:29103"/>
    </ligand>
</feature>
<dbReference type="GO" id="GO:0015379">
    <property type="term" value="F:potassium:chloride symporter activity"/>
    <property type="evidence" value="ECO:0007669"/>
    <property type="project" value="InterPro"/>
</dbReference>
<keyword evidence="5 12" id="KW-0812">Transmembrane</keyword>
<feature type="binding site" evidence="11">
    <location>
        <position position="327"/>
    </location>
    <ligand>
        <name>K(+)</name>
        <dbReference type="ChEBI" id="CHEBI:29103"/>
    </ligand>
</feature>
<evidence type="ECO:0000313" key="14">
    <source>
        <dbReference type="Proteomes" id="UP000295150"/>
    </source>
</evidence>
<proteinExistence type="inferred from homology"/>
<feature type="transmembrane region" description="Helical" evidence="12">
    <location>
        <begin position="284"/>
        <end position="304"/>
    </location>
</feature>
<dbReference type="Proteomes" id="UP000295150">
    <property type="component" value="Unassembled WGS sequence"/>
</dbReference>
<name>A0A4R6HIK5_9GAMM</name>
<evidence type="ECO:0000256" key="3">
    <source>
        <dbReference type="ARBA" id="ARBA00022475"/>
    </source>
</evidence>
<keyword evidence="4 10" id="KW-0633">Potassium transport</keyword>
<feature type="transmembrane region" description="Helical" evidence="12">
    <location>
        <begin position="20"/>
        <end position="43"/>
    </location>
</feature>
<keyword evidence="6 10" id="KW-0630">Potassium</keyword>
<reference evidence="13 14" key="1">
    <citation type="submission" date="2019-03" db="EMBL/GenBank/DDBJ databases">
        <title>Freshwater and sediment microbial communities from various areas in North America, analyzing microbe dynamics in response to fracking.</title>
        <authorList>
            <person name="Lamendella R."/>
        </authorList>
    </citation>
    <scope>NUCLEOTIDE SEQUENCE [LARGE SCALE GENOMIC DNA]</scope>
    <source>
        <strain evidence="13 14">1_TX</strain>
    </source>
</reference>
<evidence type="ECO:0000256" key="12">
    <source>
        <dbReference type="SAM" id="Phobius"/>
    </source>
</evidence>
<feature type="transmembrane region" description="Helical" evidence="12">
    <location>
        <begin position="80"/>
        <end position="103"/>
    </location>
</feature>
<dbReference type="GO" id="GO:0046872">
    <property type="term" value="F:metal ion binding"/>
    <property type="evidence" value="ECO:0007669"/>
    <property type="project" value="UniProtKB-KW"/>
</dbReference>
<evidence type="ECO:0000256" key="1">
    <source>
        <dbReference type="ARBA" id="ARBA00004651"/>
    </source>
</evidence>
<dbReference type="AlphaFoldDB" id="A0A4R6HIK5"/>
<evidence type="ECO:0000256" key="7">
    <source>
        <dbReference type="ARBA" id="ARBA00022989"/>
    </source>
</evidence>
<feature type="transmembrane region" description="Helical" evidence="12">
    <location>
        <begin position="467"/>
        <end position="492"/>
    </location>
</feature>
<feature type="transmembrane region" description="Helical" evidence="12">
    <location>
        <begin position="249"/>
        <end position="272"/>
    </location>
</feature>
<dbReference type="InterPro" id="IPR003445">
    <property type="entry name" value="Cat_transpt"/>
</dbReference>
<comment type="subcellular location">
    <subcellularLocation>
        <location evidence="10">Cell inner membrane</location>
        <topology evidence="10">Multi-pass membrane protein</topology>
    </subcellularLocation>
    <subcellularLocation>
        <location evidence="1">Cell membrane</location>
        <topology evidence="1">Multi-pass membrane protein</topology>
    </subcellularLocation>
</comment>
<dbReference type="PIRSF" id="PIRSF006247">
    <property type="entry name" value="TrkH"/>
    <property type="match status" value="1"/>
</dbReference>
<evidence type="ECO:0000256" key="5">
    <source>
        <dbReference type="ARBA" id="ARBA00022692"/>
    </source>
</evidence>
<evidence type="ECO:0000256" key="11">
    <source>
        <dbReference type="PIRSR" id="PIRSR006247-1"/>
    </source>
</evidence>
<keyword evidence="3 10" id="KW-1003">Cell membrane</keyword>
<gene>
    <name evidence="13" type="ORF">DFO68_1074</name>
</gene>
<sequence>MTGMVNRTISARVRPWAPIFKVLSLLWLVLAVFMAVPWLILLIEKDPDARAFGLSILILLGAAAFTWLTTQQAEIALKPWQMFVITTLSWVTICGFASLPLALGAPQLSVTNAVFESVSAITTTGSTILIGIENLSDGLKLWRGIMQWLGGIGIIVMGIAILPFLKVGGMRLFHTESSDWSDKVMPRTGGIAKATLSIYCSFTLIAMVSYWLGGMAPLDAVVHGMTSLATGGFANTDASFGAYADTLHLLWFASLFMLMGALPFVLYIRVLRGVHGALWRDQQVQGLLLMLLVVILGLTLWRIWQGTPAFEALTQVTFNVISVVTTTGYASDDYTSWGSVAIVAFFYLTFVGGCSGSTSGGMKVFRFQVAAIMLRNQLRFLVHANGVFASRYNGQPLTDDVTRGVVAFSFFFFLTIAGVALGLSLMGLDIVTALSGAATAVANVGPGLGDTIGPAGNFSSLPDAAKWLLSLAMLMGRLEILTVLVLFTPMFWRK</sequence>
<dbReference type="Pfam" id="PF02386">
    <property type="entry name" value="TrkH"/>
    <property type="match status" value="1"/>
</dbReference>
<evidence type="ECO:0000256" key="2">
    <source>
        <dbReference type="ARBA" id="ARBA00022448"/>
    </source>
</evidence>
<dbReference type="PANTHER" id="PTHR32024:SF3">
    <property type="entry name" value="TRK SYSTEM POTASSIUM UPTAKE PROTEIN"/>
    <property type="match status" value="1"/>
</dbReference>
<keyword evidence="2 10" id="KW-0813">Transport</keyword>
<comment type="similarity">
    <text evidence="10">Belongs to the TrkH potassium transport family.</text>
</comment>
<evidence type="ECO:0000256" key="4">
    <source>
        <dbReference type="ARBA" id="ARBA00022538"/>
    </source>
</evidence>
<feature type="transmembrane region" description="Helical" evidence="12">
    <location>
        <begin position="49"/>
        <end position="68"/>
    </location>
</feature>
<dbReference type="GO" id="GO:0005886">
    <property type="term" value="C:plasma membrane"/>
    <property type="evidence" value="ECO:0007669"/>
    <property type="project" value="UniProtKB-SubCell"/>
</dbReference>
<evidence type="ECO:0000256" key="8">
    <source>
        <dbReference type="ARBA" id="ARBA00023065"/>
    </source>
</evidence>
<evidence type="ECO:0000313" key="13">
    <source>
        <dbReference type="EMBL" id="TDO08603.1"/>
    </source>
</evidence>
<keyword evidence="10" id="KW-0997">Cell inner membrane</keyword>
<keyword evidence="8 10" id="KW-0406">Ion transport</keyword>
<evidence type="ECO:0000256" key="9">
    <source>
        <dbReference type="ARBA" id="ARBA00023136"/>
    </source>
</evidence>
<evidence type="ECO:0000256" key="6">
    <source>
        <dbReference type="ARBA" id="ARBA00022958"/>
    </source>
</evidence>
<dbReference type="EMBL" id="SNWH01000007">
    <property type="protein sequence ID" value="TDO08603.1"/>
    <property type="molecule type" value="Genomic_DNA"/>
</dbReference>
<protein>
    <recommendedName>
        <fullName evidence="10">Trk system potassium uptake protein</fullName>
    </recommendedName>
</protein>
<feature type="binding site" evidence="11">
    <location>
        <position position="124"/>
    </location>
    <ligand>
        <name>K(+)</name>
        <dbReference type="ChEBI" id="CHEBI:29103"/>
    </ligand>
</feature>